<sequence length="111" mass="13124">QLIPLVDAVPPIRGRRGRPRRRPRELFADRGYDHDIYRRQLRARGITPRIARRGIAHGSGLGKHRWVVERSFAWLHAFKRLRTRYERRGDIHLGLLQLACALICYRRLPSI</sequence>
<dbReference type="PANTHER" id="PTHR30007:SF1">
    <property type="entry name" value="BLR1914 PROTEIN"/>
    <property type="match status" value="1"/>
</dbReference>
<evidence type="ECO:0000313" key="2">
    <source>
        <dbReference type="EMBL" id="SFT97763.1"/>
    </source>
</evidence>
<name>A0A1I7CEC9_9ACTN</name>
<dbReference type="Proteomes" id="UP000199546">
    <property type="component" value="Unassembled WGS sequence"/>
</dbReference>
<protein>
    <submittedName>
        <fullName evidence="2">Transposase DDE domain-containing protein</fullName>
    </submittedName>
</protein>
<dbReference type="GO" id="GO:0006313">
    <property type="term" value="P:DNA transposition"/>
    <property type="evidence" value="ECO:0007669"/>
    <property type="project" value="InterPro"/>
</dbReference>
<dbReference type="GO" id="GO:0004803">
    <property type="term" value="F:transposase activity"/>
    <property type="evidence" value="ECO:0007669"/>
    <property type="project" value="InterPro"/>
</dbReference>
<proteinExistence type="predicted"/>
<evidence type="ECO:0000313" key="3">
    <source>
        <dbReference type="Proteomes" id="UP000199546"/>
    </source>
</evidence>
<keyword evidence="3" id="KW-1185">Reference proteome</keyword>
<dbReference type="Pfam" id="PF01609">
    <property type="entry name" value="DDE_Tnp_1"/>
    <property type="match status" value="1"/>
</dbReference>
<dbReference type="PANTHER" id="PTHR30007">
    <property type="entry name" value="PHP DOMAIN PROTEIN"/>
    <property type="match status" value="1"/>
</dbReference>
<dbReference type="InterPro" id="IPR002559">
    <property type="entry name" value="Transposase_11"/>
</dbReference>
<feature type="domain" description="Transposase IS4-like" evidence="1">
    <location>
        <begin position="15"/>
        <end position="103"/>
    </location>
</feature>
<organism evidence="2 3">
    <name type="scientific">Geodermatophilus amargosae</name>
    <dbReference type="NCBI Taxonomy" id="1296565"/>
    <lineage>
        <taxon>Bacteria</taxon>
        <taxon>Bacillati</taxon>
        <taxon>Actinomycetota</taxon>
        <taxon>Actinomycetes</taxon>
        <taxon>Geodermatophilales</taxon>
        <taxon>Geodermatophilaceae</taxon>
        <taxon>Geodermatophilus</taxon>
    </lineage>
</organism>
<reference evidence="3" key="1">
    <citation type="submission" date="2016-10" db="EMBL/GenBank/DDBJ databases">
        <authorList>
            <person name="Varghese N."/>
            <person name="Submissions S."/>
        </authorList>
    </citation>
    <scope>NUCLEOTIDE SEQUENCE [LARGE SCALE GENOMIC DNA]</scope>
    <source>
        <strain evidence="3">DSM 46136</strain>
    </source>
</reference>
<feature type="non-terminal residue" evidence="2">
    <location>
        <position position="1"/>
    </location>
</feature>
<dbReference type="AlphaFoldDB" id="A0A1I7CEC9"/>
<evidence type="ECO:0000259" key="1">
    <source>
        <dbReference type="Pfam" id="PF01609"/>
    </source>
</evidence>
<dbReference type="GO" id="GO:0003677">
    <property type="term" value="F:DNA binding"/>
    <property type="evidence" value="ECO:0007669"/>
    <property type="project" value="InterPro"/>
</dbReference>
<dbReference type="OrthoDB" id="4559615at2"/>
<dbReference type="RefSeq" id="WP_139245975.1">
    <property type="nucleotide sequence ID" value="NZ_FPBA01000020.1"/>
</dbReference>
<dbReference type="EMBL" id="FPBA01000020">
    <property type="protein sequence ID" value="SFT97763.1"/>
    <property type="molecule type" value="Genomic_DNA"/>
</dbReference>
<gene>
    <name evidence="2" type="ORF">SAMN05660657_04393</name>
</gene>
<dbReference type="STRING" id="1296565.SAMN05660657_04393"/>
<accession>A0A1I7CEC9</accession>